<keyword evidence="1" id="KW-0547">Nucleotide-binding</keyword>
<proteinExistence type="predicted"/>
<reference evidence="1" key="1">
    <citation type="submission" date="2024-07" db="EMBL/GenBank/DDBJ databases">
        <title>Metagenome and Metagenome-Assembled Genomes of Archaea from a hot spring from the geothermal field of Los Azufres, Mexico.</title>
        <authorList>
            <person name="Marin-Paredes R."/>
            <person name="Martinez-Romero E."/>
            <person name="Servin-Garciduenas L.E."/>
        </authorList>
    </citation>
    <scope>NUCLEOTIDE SEQUENCE</scope>
    <source>
        <strain evidence="1">AZ1-454</strain>
    </source>
</reference>
<dbReference type="EMBL" id="JZWS03000040">
    <property type="protein sequence ID" value="MEW9492490.1"/>
    <property type="molecule type" value="Genomic_DNA"/>
</dbReference>
<evidence type="ECO:0000313" key="1">
    <source>
        <dbReference type="EMBL" id="MEW9492490.1"/>
    </source>
</evidence>
<protein>
    <submittedName>
        <fullName evidence="1">ABC transporter ATP-binding protein</fullName>
    </submittedName>
</protein>
<dbReference type="Proteomes" id="UP000053480">
    <property type="component" value="Unassembled WGS sequence"/>
</dbReference>
<gene>
    <name evidence="1" type="ORF">TQ35_0009885</name>
</gene>
<organism evidence="1 2">
    <name type="scientific">Candidatus Aramenus sulfurataquae</name>
    <dbReference type="NCBI Taxonomy" id="1326980"/>
    <lineage>
        <taxon>Archaea</taxon>
        <taxon>Thermoproteota</taxon>
        <taxon>Thermoprotei</taxon>
        <taxon>Sulfolobales</taxon>
        <taxon>Sulfolobaceae</taxon>
        <taxon>Candidatus Aramenus</taxon>
    </lineage>
</organism>
<keyword evidence="1" id="KW-0067">ATP-binding</keyword>
<name>A0ACC6TRP7_9CREN</name>
<accession>A0ACC6TRP7</accession>
<comment type="caution">
    <text evidence="1">The sequence shown here is derived from an EMBL/GenBank/DDBJ whole genome shotgun (WGS) entry which is preliminary data.</text>
</comment>
<evidence type="ECO:0000313" key="2">
    <source>
        <dbReference type="Proteomes" id="UP000053480"/>
    </source>
</evidence>
<sequence length="324" mass="36199">MSKLLLELKDLTIFYKTLIGWVKVVESVNLSVDKGEIVGVVGESGSGKSTLGNAIARLLPPNSKIQGDIMLDNVNLAKLKESQLQKYRGTSVFMIFQNPLNSLNPVKKVGPQLLEAAKVRYNREGKKVEEKELVEETLKVLKELRLPDPQSIMERYPHQLSGGQVQRVVIGMALLLKPKLLIADEPTSALDVTVQAQVVKLFRQLNEELGTSIIFITHDISLAYVLSNRIVVMYAGRIMEDGDVDEVLRKPLHPYTQGLVSSIPKGNKSQNRLNAIPGNPPSFFVLPGGCKFNPRCNKVMEVCKQKEPSLVEKEGRRVRCWLYE</sequence>